<protein>
    <submittedName>
        <fullName evidence="2">Uncharacterized protein</fullName>
    </submittedName>
</protein>
<dbReference type="EMBL" id="CAJNOK010076343">
    <property type="protein sequence ID" value="CAF1674642.1"/>
    <property type="molecule type" value="Genomic_DNA"/>
</dbReference>
<evidence type="ECO:0000313" key="1">
    <source>
        <dbReference type="EMBL" id="CAF1674642.1"/>
    </source>
</evidence>
<sequence>RLAPGTWTSQLDLTLKPKYLPFWNFKLEGTVEYIGELATARHVK</sequence>
<name>A0A8S2YD36_9BILA</name>
<accession>A0A8S2YD36</accession>
<dbReference type="EMBL" id="CAJOBA010111540">
    <property type="protein sequence ID" value="CAF4554778.1"/>
    <property type="molecule type" value="Genomic_DNA"/>
</dbReference>
<dbReference type="Proteomes" id="UP000682733">
    <property type="component" value="Unassembled WGS sequence"/>
</dbReference>
<dbReference type="Proteomes" id="UP000677228">
    <property type="component" value="Unassembled WGS sequence"/>
</dbReference>
<gene>
    <name evidence="1" type="ORF">OVA965_LOCUS45850</name>
    <name evidence="2" type="ORF">TMI583_LOCUS49759</name>
</gene>
<comment type="caution">
    <text evidence="2">The sequence shown here is derived from an EMBL/GenBank/DDBJ whole genome shotgun (WGS) entry which is preliminary data.</text>
</comment>
<organism evidence="2 3">
    <name type="scientific">Didymodactylos carnosus</name>
    <dbReference type="NCBI Taxonomy" id="1234261"/>
    <lineage>
        <taxon>Eukaryota</taxon>
        <taxon>Metazoa</taxon>
        <taxon>Spiralia</taxon>
        <taxon>Gnathifera</taxon>
        <taxon>Rotifera</taxon>
        <taxon>Eurotatoria</taxon>
        <taxon>Bdelloidea</taxon>
        <taxon>Philodinida</taxon>
        <taxon>Philodinidae</taxon>
        <taxon>Didymodactylos</taxon>
    </lineage>
</organism>
<proteinExistence type="predicted"/>
<dbReference type="AlphaFoldDB" id="A0A8S2YD36"/>
<feature type="non-terminal residue" evidence="2">
    <location>
        <position position="1"/>
    </location>
</feature>
<reference evidence="2" key="1">
    <citation type="submission" date="2021-02" db="EMBL/GenBank/DDBJ databases">
        <authorList>
            <person name="Nowell W R."/>
        </authorList>
    </citation>
    <scope>NUCLEOTIDE SEQUENCE</scope>
</reference>
<evidence type="ECO:0000313" key="3">
    <source>
        <dbReference type="Proteomes" id="UP000682733"/>
    </source>
</evidence>
<evidence type="ECO:0000313" key="2">
    <source>
        <dbReference type="EMBL" id="CAF4554778.1"/>
    </source>
</evidence>
<feature type="non-terminal residue" evidence="2">
    <location>
        <position position="44"/>
    </location>
</feature>